<proteinExistence type="predicted"/>
<dbReference type="EMBL" id="JBBPEH010000005">
    <property type="protein sequence ID" value="KAK7538664.1"/>
    <property type="molecule type" value="Genomic_DNA"/>
</dbReference>
<name>A0ABR1LU36_9PEZI</name>
<protein>
    <submittedName>
        <fullName evidence="1">Uncharacterized protein</fullName>
    </submittedName>
</protein>
<dbReference type="GeneID" id="92028380"/>
<evidence type="ECO:0000313" key="1">
    <source>
        <dbReference type="EMBL" id="KAK7538664.1"/>
    </source>
</evidence>
<dbReference type="Proteomes" id="UP001360953">
    <property type="component" value="Unassembled WGS sequence"/>
</dbReference>
<dbReference type="RefSeq" id="XP_066656351.1">
    <property type="nucleotide sequence ID" value="XM_066795474.1"/>
</dbReference>
<keyword evidence="2" id="KW-1185">Reference proteome</keyword>
<gene>
    <name evidence="1" type="ORF">J3D65DRAFT_339539</name>
</gene>
<reference evidence="1 2" key="1">
    <citation type="submission" date="2024-04" db="EMBL/GenBank/DDBJ databases">
        <title>Phyllosticta paracitricarpa is synonymous to the EU quarantine fungus P. citricarpa based on phylogenomic analyses.</title>
        <authorList>
            <consortium name="Lawrence Berkeley National Laboratory"/>
            <person name="Van ingen-buijs V.A."/>
            <person name="Van westerhoven A.C."/>
            <person name="Haridas S."/>
            <person name="Skiadas P."/>
            <person name="Martin F."/>
            <person name="Groenewald J.Z."/>
            <person name="Crous P.W."/>
            <person name="Seidl M.F."/>
        </authorList>
    </citation>
    <scope>NUCLEOTIDE SEQUENCE [LARGE SCALE GENOMIC DNA]</scope>
    <source>
        <strain evidence="1 2">CPC 17464</strain>
    </source>
</reference>
<organism evidence="1 2">
    <name type="scientific">Phyllosticta citribraziliensis</name>
    <dbReference type="NCBI Taxonomy" id="989973"/>
    <lineage>
        <taxon>Eukaryota</taxon>
        <taxon>Fungi</taxon>
        <taxon>Dikarya</taxon>
        <taxon>Ascomycota</taxon>
        <taxon>Pezizomycotina</taxon>
        <taxon>Dothideomycetes</taxon>
        <taxon>Dothideomycetes incertae sedis</taxon>
        <taxon>Botryosphaeriales</taxon>
        <taxon>Phyllostictaceae</taxon>
        <taxon>Phyllosticta</taxon>
    </lineage>
</organism>
<sequence length="167" mass="18819">MAENPRWAENRAQLAKYPPSQAWNRLHQFAPDPAERKAYLDEVTLGQSSADLQSSYIPVTRDFFVTKFERLNFFSSGNIRDYGQLEAAVDKNAVPWVPLGSTNNALYRLHHEFDEFLGVNTKVAPQTGSRRTASPAKLDDVGNDCFVAHPLGELMSWSCDKKEAPFL</sequence>
<accession>A0ABR1LU36</accession>
<evidence type="ECO:0000313" key="2">
    <source>
        <dbReference type="Proteomes" id="UP001360953"/>
    </source>
</evidence>
<comment type="caution">
    <text evidence="1">The sequence shown here is derived from an EMBL/GenBank/DDBJ whole genome shotgun (WGS) entry which is preliminary data.</text>
</comment>